<name>A0AAV1SNK5_9ROSI</name>
<reference evidence="1 2" key="1">
    <citation type="submission" date="2024-01" db="EMBL/GenBank/DDBJ databases">
        <authorList>
            <person name="Waweru B."/>
        </authorList>
    </citation>
    <scope>NUCLEOTIDE SEQUENCE [LARGE SCALE GENOMIC DNA]</scope>
</reference>
<organism evidence="1 2">
    <name type="scientific">Dovyalis caffra</name>
    <dbReference type="NCBI Taxonomy" id="77055"/>
    <lineage>
        <taxon>Eukaryota</taxon>
        <taxon>Viridiplantae</taxon>
        <taxon>Streptophyta</taxon>
        <taxon>Embryophyta</taxon>
        <taxon>Tracheophyta</taxon>
        <taxon>Spermatophyta</taxon>
        <taxon>Magnoliopsida</taxon>
        <taxon>eudicotyledons</taxon>
        <taxon>Gunneridae</taxon>
        <taxon>Pentapetalae</taxon>
        <taxon>rosids</taxon>
        <taxon>fabids</taxon>
        <taxon>Malpighiales</taxon>
        <taxon>Salicaceae</taxon>
        <taxon>Flacourtieae</taxon>
        <taxon>Dovyalis</taxon>
    </lineage>
</organism>
<dbReference type="Proteomes" id="UP001314170">
    <property type="component" value="Unassembled WGS sequence"/>
</dbReference>
<sequence>MERVHEGEDGGGGDDDVGFSEKFSYIMLEIYQVELLRESNKKKMEVMVMMMRDS</sequence>
<evidence type="ECO:0000313" key="1">
    <source>
        <dbReference type="EMBL" id="CAK7355582.1"/>
    </source>
</evidence>
<keyword evidence="2" id="KW-1185">Reference proteome</keyword>
<dbReference type="EMBL" id="CAWUPB010001195">
    <property type="protein sequence ID" value="CAK7355582.1"/>
    <property type="molecule type" value="Genomic_DNA"/>
</dbReference>
<comment type="caution">
    <text evidence="1">The sequence shown here is derived from an EMBL/GenBank/DDBJ whole genome shotgun (WGS) entry which is preliminary data.</text>
</comment>
<gene>
    <name evidence="1" type="ORF">DCAF_LOCUS25842</name>
</gene>
<dbReference type="AlphaFoldDB" id="A0AAV1SNK5"/>
<proteinExistence type="predicted"/>
<evidence type="ECO:0000313" key="2">
    <source>
        <dbReference type="Proteomes" id="UP001314170"/>
    </source>
</evidence>
<protein>
    <submittedName>
        <fullName evidence="1">Uncharacterized protein</fullName>
    </submittedName>
</protein>
<accession>A0AAV1SNK5</accession>